<feature type="coiled-coil region" evidence="2">
    <location>
        <begin position="1005"/>
        <end position="1032"/>
    </location>
</feature>
<dbReference type="GO" id="GO:0098003">
    <property type="term" value="P:viral tail assembly"/>
    <property type="evidence" value="ECO:0007669"/>
    <property type="project" value="UniProtKB-KW"/>
</dbReference>
<dbReference type="InterPro" id="IPR013491">
    <property type="entry name" value="Tape_meas_N"/>
</dbReference>
<sequence>MEDLGNLNFGIHLKNYTEQEYEAIKKKLVNMHATVSAKVGLKVDVKEIEDKVDSLLKNKTYKVKLEVDSESIKNFTEAFKGKGMTSNELRGIKGFATTVRMDADVTYKKVLQDIRREREQLDASIKKEREQLNASLKRGREQSEAELRAVKAASSIIRADAYANSQMKRTDAYANSQKALEQLRNARLQAAKAADTHNSAMKRANTTMSSQSRIAGELRNQIANVYSIYTAERFIRGLYTIGGEFQKQRIALTSIIGDSVKAETIFNRIKELAVASPFQFKELASYAKQLSAYSIPYEELYDTTKRLADISAGVGVDMGRIILAYGQVRSAAFLRGQELRQFTEAGIPLVDELAKKFTKLTGEATSAGDVFDKISRKEVSFGMVKDVLWELTNEGGKFYNMQEALAESLAGKWSNLQDAWDVMMADIAEGNSGVLSDSLEILTKLMKHWKAVAAILSSLVGAYGFYKTAVIAVNAAHKATITINTLTNIINMTRAMQGLTAVTKSQAVAQGILNAVTAANPWMILITALGAFTGLYFTLREKTKSAAETIREFNVQVQEQNEKISEAKNKANSYISTMFDTSKAVDERRMAYEKLQGIYPSIFKNMSYEQSLLKGQIELLNMSNRAARTTARETSRINLERAYQGLIDAERGVKDAELYSVASDGHIMNTQMLKDAKAQLEIARSLVKEAKEDFSTILSITNEVEENTKSSWFTVAKSMADGINSLIPKDDEAYEEYAKRVKEERENADKVLNSFKKGNPYSEVTIRNAQKVFDVSKKIMDTLGVLGKSSGSEKDPIAEQWKNRSDLIEKAISSYEKWRKIEGEESAAQRVKNIPEFAPVFDSKGVNLDLSDPSKAYKYIQNQLDQSKEKQKDLYVSLGVKIDKEQIENAKKEADNALKEIEKYVSQAGEKWDLYKKLFEATGNKALSMNIAFGENISFESIVEDFRNQLGDALKKTGSKLSITDVLAMKEDDVKKQFGEGQILKLYQAISEEGKKMRSESIENLSGMIEDYKDYSQKIEDIERNRQKSIADIEKNRESIGSKEADTLVKEVNKRAQEDTSSVLFDQFKESSDWVRIFDDLDRVSTSTLDDMISKVEEFSQKQGLSIEDTKELVEALRKLRGEFAERSPFKALEASFSSIKEAKNRLEALKSSGASKAEIDAAENDLSSAYSDQSKAIQGVIGKFDALAGAADFLGGVFENIGLGTGLSDAAGILGGGMQGASQGMGMATSLFGASAGPWGAAAGAALSLISGIAQLHDKRLERSIQRSKQRVEELKSAYDQLGKSIDRSLGGDESIERAILLYEQLEEQVKRAGSSLTESYKMQFRVLKDEGLDYVEELKKRIKSMESLPAGMQRFMGLNFKIGVDKEALEALEKVGVGKELDNSVLKQYQAQYVGLVSQRAEIEGQLRNEEGKKKSDAGKIQDYKNQLAELNEQIAYFVEDLTKDLYGIDFQDWASQISDALTEAFANGEDAAQAFDNVVNNIMRSVANNILKNLVIQPMFEKLQDKLFGEKGLFKEFTDIQDNGAVAAGAIKDFFDNEGKAMIDASQSFLEAFDKATGGALTATGESSTSGMSKTGIQASEDTMNRTNSYLNSIRQDVSVKRALLEKLGNEIFPKYNILAEQQLTQLRAIANNTLRSAQNTEANLAVLKEFMGLVGMVIDKGKRKINI</sequence>
<reference evidence="5" key="1">
    <citation type="journal article" date="2021" name="Proc. Natl. Acad. Sci. U.S.A.">
        <title>A Catalog of Tens of Thousands of Viruses from Human Metagenomes Reveals Hidden Associations with Chronic Diseases.</title>
        <authorList>
            <person name="Tisza M.J."/>
            <person name="Buck C.B."/>
        </authorList>
    </citation>
    <scope>NUCLEOTIDE SEQUENCE</scope>
    <source>
        <strain evidence="5">Ct9Ns12</strain>
    </source>
</reference>
<feature type="coiled-coil region" evidence="2">
    <location>
        <begin position="1259"/>
        <end position="1317"/>
    </location>
</feature>
<keyword evidence="3" id="KW-0812">Transmembrane</keyword>
<evidence type="ECO:0000256" key="1">
    <source>
        <dbReference type="ARBA" id="ARBA00022465"/>
    </source>
</evidence>
<evidence type="ECO:0000256" key="2">
    <source>
        <dbReference type="SAM" id="Coils"/>
    </source>
</evidence>
<feature type="domain" description="Tape measure protein N-terminal" evidence="4">
    <location>
        <begin position="238"/>
        <end position="428"/>
    </location>
</feature>
<keyword evidence="1" id="KW-1188">Viral release from host cell</keyword>
<feature type="coiled-coil region" evidence="2">
    <location>
        <begin position="550"/>
        <end position="577"/>
    </location>
</feature>
<keyword evidence="3" id="KW-1133">Transmembrane helix</keyword>
<evidence type="ECO:0000259" key="4">
    <source>
        <dbReference type="Pfam" id="PF20155"/>
    </source>
</evidence>
<keyword evidence="3" id="KW-0472">Membrane</keyword>
<feature type="coiled-coil region" evidence="2">
    <location>
        <begin position="111"/>
        <end position="138"/>
    </location>
</feature>
<feature type="coiled-coil region" evidence="2">
    <location>
        <begin position="880"/>
        <end position="907"/>
    </location>
</feature>
<protein>
    <submittedName>
        <fullName evidence="5">Tail tape measure protein</fullName>
    </submittedName>
</protein>
<organism evidence="5">
    <name type="scientific">Myoviridae sp. ct9Ns12</name>
    <dbReference type="NCBI Taxonomy" id="2826626"/>
    <lineage>
        <taxon>Viruses</taxon>
        <taxon>Duplodnaviria</taxon>
        <taxon>Heunggongvirae</taxon>
        <taxon>Uroviricota</taxon>
        <taxon>Caudoviricetes</taxon>
    </lineage>
</organism>
<accession>A0A8S5MHC8</accession>
<dbReference type="Pfam" id="PF20155">
    <property type="entry name" value="TMP_3"/>
    <property type="match status" value="1"/>
</dbReference>
<name>A0A8S5MHC8_9CAUD</name>
<keyword evidence="2" id="KW-0175">Coiled coil</keyword>
<feature type="transmembrane region" description="Helical" evidence="3">
    <location>
        <begin position="522"/>
        <end position="539"/>
    </location>
</feature>
<evidence type="ECO:0000256" key="3">
    <source>
        <dbReference type="SAM" id="Phobius"/>
    </source>
</evidence>
<proteinExistence type="predicted"/>
<evidence type="ECO:0000313" key="5">
    <source>
        <dbReference type="EMBL" id="DAD81630.1"/>
    </source>
</evidence>
<feature type="coiled-coil region" evidence="2">
    <location>
        <begin position="1416"/>
        <end position="1443"/>
    </location>
</feature>
<dbReference type="EMBL" id="BK014906">
    <property type="protein sequence ID" value="DAD81630.1"/>
    <property type="molecule type" value="Genomic_DNA"/>
</dbReference>
<keyword evidence="1" id="KW-1245">Viral tail assembly</keyword>